<protein>
    <recommendedName>
        <fullName evidence="4">Collagen triple helix repeat protein</fullName>
    </recommendedName>
</protein>
<dbReference type="AlphaFoldDB" id="A0A0C2BG47"/>
<proteinExistence type="predicted"/>
<organism evidence="2 3">
    <name type="scientific">Ancylostoma duodenale</name>
    <dbReference type="NCBI Taxonomy" id="51022"/>
    <lineage>
        <taxon>Eukaryota</taxon>
        <taxon>Metazoa</taxon>
        <taxon>Ecdysozoa</taxon>
        <taxon>Nematoda</taxon>
        <taxon>Chromadorea</taxon>
        <taxon>Rhabditida</taxon>
        <taxon>Rhabditina</taxon>
        <taxon>Rhabditomorpha</taxon>
        <taxon>Strongyloidea</taxon>
        <taxon>Ancylostomatidae</taxon>
        <taxon>Ancylostomatinae</taxon>
        <taxon>Ancylostoma</taxon>
    </lineage>
</organism>
<accession>A0A0C2BG47</accession>
<evidence type="ECO:0000313" key="2">
    <source>
        <dbReference type="EMBL" id="KIH42723.1"/>
    </source>
</evidence>
<feature type="non-terminal residue" evidence="2">
    <location>
        <position position="70"/>
    </location>
</feature>
<feature type="compositionally biased region" description="Pro residues" evidence="1">
    <location>
        <begin position="48"/>
        <end position="59"/>
    </location>
</feature>
<evidence type="ECO:0000256" key="1">
    <source>
        <dbReference type="SAM" id="MobiDB-lite"/>
    </source>
</evidence>
<name>A0A0C2BG47_9BILA</name>
<sequence length="70" mass="7342">MTWQITANDAWSTIMESLDVRHPFEVAIDGKTRVERSAGCACASQPDDCPPGPQGPPGYPGEAGEDGLPG</sequence>
<evidence type="ECO:0008006" key="4">
    <source>
        <dbReference type="Google" id="ProtNLM"/>
    </source>
</evidence>
<dbReference type="EMBL" id="KN793364">
    <property type="protein sequence ID" value="KIH42723.1"/>
    <property type="molecule type" value="Genomic_DNA"/>
</dbReference>
<keyword evidence="3" id="KW-1185">Reference proteome</keyword>
<evidence type="ECO:0000313" key="3">
    <source>
        <dbReference type="Proteomes" id="UP000054047"/>
    </source>
</evidence>
<feature type="region of interest" description="Disordered" evidence="1">
    <location>
        <begin position="39"/>
        <end position="70"/>
    </location>
</feature>
<dbReference type="Proteomes" id="UP000054047">
    <property type="component" value="Unassembled WGS sequence"/>
</dbReference>
<reference evidence="2 3" key="1">
    <citation type="submission" date="2013-12" db="EMBL/GenBank/DDBJ databases">
        <title>Draft genome of the parsitic nematode Ancylostoma duodenale.</title>
        <authorList>
            <person name="Mitreva M."/>
        </authorList>
    </citation>
    <scope>NUCLEOTIDE SEQUENCE [LARGE SCALE GENOMIC DNA]</scope>
    <source>
        <strain evidence="2 3">Zhejiang</strain>
    </source>
</reference>
<gene>
    <name evidence="2" type="ORF">ANCDUO_27288</name>
</gene>